<dbReference type="GO" id="GO:0061630">
    <property type="term" value="F:ubiquitin protein ligase activity"/>
    <property type="evidence" value="ECO:0007669"/>
    <property type="project" value="TreeGrafter"/>
</dbReference>
<name>A0A3B1ARH1_9ZZZZ</name>
<dbReference type="EMBL" id="UOFY01000028">
    <property type="protein sequence ID" value="VAX08549.1"/>
    <property type="molecule type" value="Genomic_DNA"/>
</dbReference>
<sequence length="336" mass="37345">MQQTGFTPNSLTQIESVLLRYSLGFTLVLFTLLTGCADMSSSTSPVNAVSSNGLLTSWRSIDSGIQESGSAVAAPGGYLQLGRPVSVATWADYVYIADAGRQAILRYDLRRETFSVYYRMPITPVTRIMATAGEYLYVSDPQRSRILYLDRDGRLLREIKDFNLKQPVAIAEDFSRGRILVADAFYNQVLIFNKLGRLIRVLHPVDETAAPLSGLTDMVVKRDKIYFLDGNQSRVVVTDLDGHYLYSLAGNSLKQPVALVVDDAGRVIVADAFDNTILFFIDQAEHKTTAMTESVMTMQLADMDLHENWLYLADAAAARIQIMKLHYPVAPVVEKP</sequence>
<dbReference type="GO" id="GO:0008270">
    <property type="term" value="F:zinc ion binding"/>
    <property type="evidence" value="ECO:0007669"/>
    <property type="project" value="UniProtKB-KW"/>
</dbReference>
<organism evidence="1">
    <name type="scientific">hydrothermal vent metagenome</name>
    <dbReference type="NCBI Taxonomy" id="652676"/>
    <lineage>
        <taxon>unclassified sequences</taxon>
        <taxon>metagenomes</taxon>
        <taxon>ecological metagenomes</taxon>
    </lineage>
</organism>
<dbReference type="SUPFAM" id="SSF101898">
    <property type="entry name" value="NHL repeat"/>
    <property type="match status" value="1"/>
</dbReference>
<dbReference type="InterPro" id="IPR011042">
    <property type="entry name" value="6-blade_b-propeller_TolB-like"/>
</dbReference>
<accession>A0A3B1ARH1</accession>
<dbReference type="InterPro" id="IPR050952">
    <property type="entry name" value="TRIM-NHL_E3_ligases"/>
</dbReference>
<dbReference type="PANTHER" id="PTHR24104">
    <property type="entry name" value="E3 UBIQUITIN-PROTEIN LIGASE NHLRC1-RELATED"/>
    <property type="match status" value="1"/>
</dbReference>
<gene>
    <name evidence="1" type="ORF">MNBD_GAMMA25-814</name>
</gene>
<evidence type="ECO:0008006" key="2">
    <source>
        <dbReference type="Google" id="ProtNLM"/>
    </source>
</evidence>
<evidence type="ECO:0000313" key="1">
    <source>
        <dbReference type="EMBL" id="VAX08549.1"/>
    </source>
</evidence>
<dbReference type="Gene3D" id="2.120.10.30">
    <property type="entry name" value="TolB, C-terminal domain"/>
    <property type="match status" value="1"/>
</dbReference>
<dbReference type="GO" id="GO:0000209">
    <property type="term" value="P:protein polyubiquitination"/>
    <property type="evidence" value="ECO:0007669"/>
    <property type="project" value="TreeGrafter"/>
</dbReference>
<reference evidence="1" key="1">
    <citation type="submission" date="2018-06" db="EMBL/GenBank/DDBJ databases">
        <authorList>
            <person name="Zhirakovskaya E."/>
        </authorList>
    </citation>
    <scope>NUCLEOTIDE SEQUENCE</scope>
</reference>
<proteinExistence type="predicted"/>
<dbReference type="AlphaFoldDB" id="A0A3B1ARH1"/>
<dbReference type="PANTHER" id="PTHR24104:SF25">
    <property type="entry name" value="PROTEIN LIN-41"/>
    <property type="match status" value="1"/>
</dbReference>
<dbReference type="GO" id="GO:0043161">
    <property type="term" value="P:proteasome-mediated ubiquitin-dependent protein catabolic process"/>
    <property type="evidence" value="ECO:0007669"/>
    <property type="project" value="TreeGrafter"/>
</dbReference>
<protein>
    <recommendedName>
        <fullName evidence="2">NHL repeat domain protein</fullName>
    </recommendedName>
</protein>